<evidence type="ECO:0000256" key="4">
    <source>
        <dbReference type="ARBA" id="ARBA00022695"/>
    </source>
</evidence>
<dbReference type="GO" id="GO:0000428">
    <property type="term" value="C:DNA-directed RNA polymerase complex"/>
    <property type="evidence" value="ECO:0007669"/>
    <property type="project" value="UniProtKB-KW"/>
</dbReference>
<reference evidence="8" key="1">
    <citation type="journal article" date="2021" name="Proc. Natl. Acad. Sci. U.S.A.">
        <title>A Catalog of Tens of Thousands of Viruses from Human Metagenomes Reveals Hidden Associations with Chronic Diseases.</title>
        <authorList>
            <person name="Tisza M.J."/>
            <person name="Buck C.B."/>
        </authorList>
    </citation>
    <scope>NUCLEOTIDE SEQUENCE</scope>
    <source>
        <strain evidence="8">Ctu2j3</strain>
    </source>
</reference>
<organism evidence="8">
    <name type="scientific">Myoviridae sp. ctu2j3</name>
    <dbReference type="NCBI Taxonomy" id="2825197"/>
    <lineage>
        <taxon>Viruses</taxon>
        <taxon>Duplodnaviria</taxon>
        <taxon>Heunggongvirae</taxon>
        <taxon>Uroviricota</taxon>
        <taxon>Caudoviricetes</taxon>
    </lineage>
</organism>
<evidence type="ECO:0000256" key="2">
    <source>
        <dbReference type="ARBA" id="ARBA00022515"/>
    </source>
</evidence>
<dbReference type="SUPFAM" id="SSF56731">
    <property type="entry name" value="DNA primase core"/>
    <property type="match status" value="1"/>
</dbReference>
<sequence length="351" mass="39742">MSLERREHIVQQLALLSNAKRGGSSRIMVCCPYHGESNPSAGIWIDGPGTGKFRCFACGTSAPWDEVAPKLGLQPFYSGPPRQENTSNLLMSRLKEVESLSAVESMEQRDYVEERLKFSRLPADKKWRSIPTNLLLELGGKMCVKWLDDYDTWSKTKFIYLPVMVRGEQKGYFRARLRKDDSDRNLPSYLLAPSRKGANWSRQDGLWPYDYVMNMMKEMGTRTVVIVEGQRDALRLILAGIPALCIFGTQSFSREKARHLSLGGVKRAILMMDGDCAGIKATEVIRPVLQQEVDVRVLTLWKVKGSPWLQFADHEEPSKAAKRAGVTLFDPGNCPEWILERVKTKYFEGSS</sequence>
<feature type="domain" description="Toprim" evidence="7">
    <location>
        <begin position="223"/>
        <end position="298"/>
    </location>
</feature>
<dbReference type="InterPro" id="IPR034151">
    <property type="entry name" value="TOPRIM_DnaG_bac"/>
</dbReference>
<dbReference type="InterPro" id="IPR050219">
    <property type="entry name" value="DnaG_primase"/>
</dbReference>
<dbReference type="PANTHER" id="PTHR30313">
    <property type="entry name" value="DNA PRIMASE"/>
    <property type="match status" value="1"/>
</dbReference>
<keyword evidence="2" id="KW-0639">Primosome</keyword>
<dbReference type="PANTHER" id="PTHR30313:SF2">
    <property type="entry name" value="DNA PRIMASE"/>
    <property type="match status" value="1"/>
</dbReference>
<dbReference type="CDD" id="cd03364">
    <property type="entry name" value="TOPRIM_DnaG_primases"/>
    <property type="match status" value="1"/>
</dbReference>
<dbReference type="GO" id="GO:0016779">
    <property type="term" value="F:nucleotidyltransferase activity"/>
    <property type="evidence" value="ECO:0007669"/>
    <property type="project" value="UniProtKB-KW"/>
</dbReference>
<dbReference type="InterPro" id="IPR006171">
    <property type="entry name" value="TOPRIM_dom"/>
</dbReference>
<name>A0A8S5UHQ3_9CAUD</name>
<dbReference type="SUPFAM" id="SSF57783">
    <property type="entry name" value="Zinc beta-ribbon"/>
    <property type="match status" value="1"/>
</dbReference>
<evidence type="ECO:0000259" key="7">
    <source>
        <dbReference type="Pfam" id="PF13662"/>
    </source>
</evidence>
<evidence type="ECO:0000256" key="6">
    <source>
        <dbReference type="ARBA" id="ARBA00023163"/>
    </source>
</evidence>
<proteinExistence type="predicted"/>
<dbReference type="GO" id="GO:0008270">
    <property type="term" value="F:zinc ion binding"/>
    <property type="evidence" value="ECO:0007669"/>
    <property type="project" value="InterPro"/>
</dbReference>
<keyword evidence="1" id="KW-0240">DNA-directed RNA polymerase</keyword>
<dbReference type="GO" id="GO:0006269">
    <property type="term" value="P:DNA replication, synthesis of primer"/>
    <property type="evidence" value="ECO:0007669"/>
    <property type="project" value="UniProtKB-KW"/>
</dbReference>
<keyword evidence="4" id="KW-0548">Nucleotidyltransferase</keyword>
<evidence type="ECO:0000256" key="3">
    <source>
        <dbReference type="ARBA" id="ARBA00022679"/>
    </source>
</evidence>
<evidence type="ECO:0000313" key="8">
    <source>
        <dbReference type="EMBL" id="DAF93964.1"/>
    </source>
</evidence>
<dbReference type="Gene3D" id="3.90.580.10">
    <property type="entry name" value="Zinc finger, CHC2-type domain"/>
    <property type="match status" value="1"/>
</dbReference>
<accession>A0A8S5UHQ3</accession>
<keyword evidence="5" id="KW-0235">DNA replication</keyword>
<dbReference type="Gene3D" id="3.40.1360.10">
    <property type="match status" value="1"/>
</dbReference>
<keyword evidence="6" id="KW-0804">Transcription</keyword>
<dbReference type="InterPro" id="IPR036977">
    <property type="entry name" value="DNA_primase_Znf_CHC2"/>
</dbReference>
<dbReference type="EMBL" id="BK016090">
    <property type="protein sequence ID" value="DAF93941.1"/>
    <property type="molecule type" value="Genomic_DNA"/>
</dbReference>
<dbReference type="Pfam" id="PF13662">
    <property type="entry name" value="Toprim_4"/>
    <property type="match status" value="1"/>
</dbReference>
<dbReference type="GO" id="GO:0003677">
    <property type="term" value="F:DNA binding"/>
    <property type="evidence" value="ECO:0007669"/>
    <property type="project" value="InterPro"/>
</dbReference>
<protein>
    <submittedName>
        <fullName evidence="8">DNA primase (Bacterial type)</fullName>
    </submittedName>
</protein>
<evidence type="ECO:0000256" key="1">
    <source>
        <dbReference type="ARBA" id="ARBA00022478"/>
    </source>
</evidence>
<evidence type="ECO:0000256" key="5">
    <source>
        <dbReference type="ARBA" id="ARBA00022705"/>
    </source>
</evidence>
<dbReference type="EMBL" id="BK016090">
    <property type="protein sequence ID" value="DAF93964.1"/>
    <property type="molecule type" value="Genomic_DNA"/>
</dbReference>
<keyword evidence="3" id="KW-0808">Transferase</keyword>